<reference evidence="1" key="1">
    <citation type="submission" date="2018-05" db="EMBL/GenBank/DDBJ databases">
        <authorList>
            <person name="Lanie J.A."/>
            <person name="Ng W.-L."/>
            <person name="Kazmierczak K.M."/>
            <person name="Andrzejewski T.M."/>
            <person name="Davidsen T.M."/>
            <person name="Wayne K.J."/>
            <person name="Tettelin H."/>
            <person name="Glass J.I."/>
            <person name="Rusch D."/>
            <person name="Podicherti R."/>
            <person name="Tsui H.-C.T."/>
            <person name="Winkler M.E."/>
        </authorList>
    </citation>
    <scope>NUCLEOTIDE SEQUENCE</scope>
</reference>
<accession>A0A381YQ87</accession>
<gene>
    <name evidence="1" type="ORF">METZ01_LOCUS132032</name>
</gene>
<sequence length="127" mass="14206">MSVAWSETKLVRVDFPSMQPIKGHRRGDDVYLFRVRLPDEKGRTKSGSYECIVDTRGRTATFVTHVLNLREGTRHPHLYQYSTVPGTTKRSLLVCQGDWSCRGNGTPATASGRIGAYLNHIISVLNS</sequence>
<protein>
    <submittedName>
        <fullName evidence="1">Uncharacterized protein</fullName>
    </submittedName>
</protein>
<evidence type="ECO:0000313" key="1">
    <source>
        <dbReference type="EMBL" id="SVA79178.1"/>
    </source>
</evidence>
<name>A0A381YQ87_9ZZZZ</name>
<proteinExistence type="predicted"/>
<organism evidence="1">
    <name type="scientific">marine metagenome</name>
    <dbReference type="NCBI Taxonomy" id="408172"/>
    <lineage>
        <taxon>unclassified sequences</taxon>
        <taxon>metagenomes</taxon>
        <taxon>ecological metagenomes</taxon>
    </lineage>
</organism>
<dbReference type="EMBL" id="UINC01018786">
    <property type="protein sequence ID" value="SVA79178.1"/>
    <property type="molecule type" value="Genomic_DNA"/>
</dbReference>
<dbReference type="AlphaFoldDB" id="A0A381YQ87"/>